<evidence type="ECO:0000313" key="3">
    <source>
        <dbReference type="Proteomes" id="UP000010953"/>
    </source>
</evidence>
<evidence type="ECO:0000256" key="1">
    <source>
        <dbReference type="SAM" id="MobiDB-lite"/>
    </source>
</evidence>
<accession>M7X9Y5</accession>
<proteinExistence type="predicted"/>
<protein>
    <submittedName>
        <fullName evidence="2">Uncharacterized protein</fullName>
    </submittedName>
</protein>
<dbReference type="AlphaFoldDB" id="M7X9Y5"/>
<gene>
    <name evidence="2" type="ORF">C943_02093</name>
</gene>
<reference evidence="2" key="1">
    <citation type="submission" date="2013-01" db="EMBL/GenBank/DDBJ databases">
        <title>Genome assembly of Mariniradius saccharolyticus AK6.</title>
        <authorList>
            <person name="Vaidya B."/>
            <person name="Khatri I."/>
            <person name="Tanuku N.R.S."/>
            <person name="Subramanian S."/>
            <person name="Pinnaka A."/>
        </authorList>
    </citation>
    <scope>NUCLEOTIDE SEQUENCE [LARGE SCALE GENOMIC DNA]</scope>
    <source>
        <strain evidence="2">AK6</strain>
    </source>
</reference>
<feature type="region of interest" description="Disordered" evidence="1">
    <location>
        <begin position="15"/>
        <end position="54"/>
    </location>
</feature>
<organism evidence="2 3">
    <name type="scientific">Mariniradius saccharolyticus AK6</name>
    <dbReference type="NCBI Taxonomy" id="1239962"/>
    <lineage>
        <taxon>Bacteria</taxon>
        <taxon>Pseudomonadati</taxon>
        <taxon>Bacteroidota</taxon>
        <taxon>Cytophagia</taxon>
        <taxon>Cytophagales</taxon>
        <taxon>Cyclobacteriaceae</taxon>
        <taxon>Mariniradius</taxon>
    </lineage>
</organism>
<sequence length="101" mass="11130">MEIGNDGFQFLNSTEISSEHETISDPSSIESATVESEEKEEKEEKESESETNGSDIFFATASKGYPISIFGGSLSDTNGQFLSYSRVKLYLLFHCLKSDLG</sequence>
<dbReference type="RefSeq" id="WP_008630630.1">
    <property type="nucleotide sequence ID" value="NZ_AMZY02000019.1"/>
</dbReference>
<evidence type="ECO:0000313" key="2">
    <source>
        <dbReference type="EMBL" id="EMS31438.1"/>
    </source>
</evidence>
<comment type="caution">
    <text evidence="2">The sequence shown here is derived from an EMBL/GenBank/DDBJ whole genome shotgun (WGS) entry which is preliminary data.</text>
</comment>
<keyword evidence="3" id="KW-1185">Reference proteome</keyword>
<dbReference type="InParanoid" id="M7X9Y5"/>
<dbReference type="EMBL" id="AMZY02000019">
    <property type="protein sequence ID" value="EMS31438.1"/>
    <property type="molecule type" value="Genomic_DNA"/>
</dbReference>
<feature type="compositionally biased region" description="Polar residues" evidence="1">
    <location>
        <begin position="25"/>
        <end position="34"/>
    </location>
</feature>
<feature type="compositionally biased region" description="Acidic residues" evidence="1">
    <location>
        <begin position="35"/>
        <end position="49"/>
    </location>
</feature>
<dbReference type="Proteomes" id="UP000010953">
    <property type="component" value="Unassembled WGS sequence"/>
</dbReference>
<dbReference type="STRING" id="1239962.C943_02093"/>
<name>M7X9Y5_9BACT</name>